<evidence type="ECO:0000256" key="1">
    <source>
        <dbReference type="SAM" id="Phobius"/>
    </source>
</evidence>
<comment type="caution">
    <text evidence="2">The sequence shown here is derived from an EMBL/GenBank/DDBJ whole genome shotgun (WGS) entry which is preliminary data.</text>
</comment>
<evidence type="ECO:0000313" key="3">
    <source>
        <dbReference type="Proteomes" id="UP001589645"/>
    </source>
</evidence>
<keyword evidence="1" id="KW-0472">Membrane</keyword>
<reference evidence="2 3" key="1">
    <citation type="submission" date="2024-09" db="EMBL/GenBank/DDBJ databases">
        <authorList>
            <person name="Sun Q."/>
            <person name="Mori K."/>
        </authorList>
    </citation>
    <scope>NUCLEOTIDE SEQUENCE [LARGE SCALE GENOMIC DNA]</scope>
    <source>
        <strain evidence="2 3">CECT 8064</strain>
    </source>
</reference>
<accession>A0ABV5HHF5</accession>
<dbReference type="EMBL" id="JBHMEP010000001">
    <property type="protein sequence ID" value="MFB9133653.1"/>
    <property type="molecule type" value="Genomic_DNA"/>
</dbReference>
<keyword evidence="1" id="KW-1133">Transmembrane helix</keyword>
<protein>
    <recommendedName>
        <fullName evidence="4">N-acetyltransferase domain-containing protein</fullName>
    </recommendedName>
</protein>
<feature type="transmembrane region" description="Helical" evidence="1">
    <location>
        <begin position="239"/>
        <end position="264"/>
    </location>
</feature>
<keyword evidence="3" id="KW-1185">Reference proteome</keyword>
<gene>
    <name evidence="2" type="ORF">ACFFUV_01560</name>
</gene>
<evidence type="ECO:0008006" key="4">
    <source>
        <dbReference type="Google" id="ProtNLM"/>
    </source>
</evidence>
<organism evidence="2 3">
    <name type="scientific">Vibrio olivae</name>
    <dbReference type="NCBI Taxonomy" id="1243002"/>
    <lineage>
        <taxon>Bacteria</taxon>
        <taxon>Pseudomonadati</taxon>
        <taxon>Pseudomonadota</taxon>
        <taxon>Gammaproteobacteria</taxon>
        <taxon>Vibrionales</taxon>
        <taxon>Vibrionaceae</taxon>
        <taxon>Vibrio</taxon>
    </lineage>
</organism>
<proteinExistence type="predicted"/>
<name>A0ABV5HHF5_9VIBR</name>
<keyword evidence="1" id="KW-0812">Transmembrane</keyword>
<sequence>MTRWYTRQGPSHIEIVLTKRTPLVSQLTATLYTADNHPIALNMTLKYAYHPDEDDKVLDSIRIDDLTGNGDSHPAYRNKGLGSALVSTTLKFIGDHTFELSSTPCSITGQMGAHDDRHFDSIVRRSVFWQKMAMQLHDPSDPMSKFTGQLFDDKRDKFAWNSKWHQDTDDMMAWNQEDETGLKQLLAIKQDCDLSQQASRYINQQEQRVDKLTNIACLALFIGLTLITVPLIWSLKLTALWLLLSTGVALGVSYSLSQIIIGVIEQRYMRQLLRVKQHQQSDEETAFIQSLSDISQRYYHLLPRACERYLRTTITDPELNGKCIPSTLSQSSKMSLQHLVALIRQERETARKTRPNAHYSHPLT</sequence>
<dbReference type="RefSeq" id="WP_390189165.1">
    <property type="nucleotide sequence ID" value="NZ_JBHMEP010000001.1"/>
</dbReference>
<feature type="transmembrane region" description="Helical" evidence="1">
    <location>
        <begin position="212"/>
        <end position="233"/>
    </location>
</feature>
<dbReference type="Proteomes" id="UP001589645">
    <property type="component" value="Unassembled WGS sequence"/>
</dbReference>
<evidence type="ECO:0000313" key="2">
    <source>
        <dbReference type="EMBL" id="MFB9133653.1"/>
    </source>
</evidence>